<comment type="caution">
    <text evidence="1">The sequence shown here is derived from an EMBL/GenBank/DDBJ whole genome shotgun (WGS) entry which is preliminary data.</text>
</comment>
<dbReference type="AlphaFoldDB" id="A0AA86UFJ8"/>
<reference evidence="2 3" key="2">
    <citation type="submission" date="2024-07" db="EMBL/GenBank/DDBJ databases">
        <authorList>
            <person name="Akdeniz Z."/>
        </authorList>
    </citation>
    <scope>NUCLEOTIDE SEQUENCE [LARGE SCALE GENOMIC DNA]</scope>
</reference>
<evidence type="ECO:0000313" key="1">
    <source>
        <dbReference type="EMBL" id="CAI9956185.1"/>
    </source>
</evidence>
<evidence type="ECO:0000313" key="2">
    <source>
        <dbReference type="EMBL" id="CAL6015167.1"/>
    </source>
</evidence>
<sequence length="1124" mass="133777">MIKCNNIEAAEKLIQFLYDSRNQIQCSQIIDIQVDSMTSQVYIKNTVLNRIVQMYNKNQNEIYIYDYLAQNPQFFFNQTGTQISFSDETFKMFVDNYLNSKDVALLTSIGGNVQVCVDSKIISSEAIRLLERKIKPSRIAKQQYQTKICLEKLLNIIKSDFIMASSKLSTIQQLDIIFNNISLEDSYSFYSASSKAIIAQLGLVTVENFHSYLKQTYSQEYNEFSEYIHQSFQHLNLKIKHFEYKTEWKFNIRINALINGMYLKTQLSELIIKQLKFQKSSSSNNLALQLFMYDKEQMKNNVIYAFTDQIESLVKSLIFVAGVTDENSFLLIEKIGIMTQQALQTIKTNGPPFICQLNDKQYYKYIFDITQQNKLIEIQITSDLSFKDILPHYYITKQLNNDQLFELNFIQQQKNLNQFYICQKFENLVNEYMAQHYTKIDVEFCLIEAIYVIIYYQNIEFNIEIQESYLIQQNDLQSVLQQFIEKHVFNLRNVLQFSIFKDMLQKYYAKHNICFSKCIKLYDNYKIKSCVSNIFRNNLNKPCVGALQKLSTRYSNIILNNNQLQHYNLQLNYLRDLNASIYKNIELIKDIIKDNLTQNIYILMNHTFSEEQLFSIISSQFKPQTKSNKKLYLKNCLQRVVTFDMLFELLKQNTEKYDPDYILQYSLNQAIQQQDYKIYNVTIDQKQIKYFPQLFIADKLTNQSQFCIEYNTTSQVFENIKQFIKTNYTIVSSNFKNNYENTLMHIIYHQDVNVEPDKLQSNAQNDSESSELSDEMYTEKIMNNYSESVMECSGVVTCQQIQRQILTMFFIKIPTNVIIDLVLQLFPKANFFDKFQTDKYRYIIKTDTIFYNLYNKNLKEKTKQVIQLLHDDTSDIIPEMVNEFEQIISEHYEFKEYDKDVDTFVIDQNYTTMDLIMLRFKQSFGKKFIIKHCCKALENKKLSMATCYKVLDGHSDMDYYIQDLVLNLYSKYDTQLSNKKRQLIRYYKSESWKFTIRLIHNEELEQIFKPFLSENYHILRHNKQQSVINDILIKSSKNKLNYNNLQQQLGLVSLQDIYDKLIKIQQTYLQVTLRHQTFQKLFGFHCEPKYNIWFQNKVYNCGFIYFNLFDKSIVDQKIVDQIQQ</sequence>
<evidence type="ECO:0000313" key="3">
    <source>
        <dbReference type="Proteomes" id="UP001642409"/>
    </source>
</evidence>
<accession>A0AA86UFJ8</accession>
<gene>
    <name evidence="2" type="ORF">HINF_LOCUS24619</name>
    <name evidence="1" type="ORF">HINF_LOCUS43830</name>
</gene>
<keyword evidence="3" id="KW-1185">Reference proteome</keyword>
<dbReference type="EMBL" id="CATOUU010000871">
    <property type="protein sequence ID" value="CAI9956185.1"/>
    <property type="molecule type" value="Genomic_DNA"/>
</dbReference>
<dbReference type="Proteomes" id="UP001642409">
    <property type="component" value="Unassembled WGS sequence"/>
</dbReference>
<protein>
    <submittedName>
        <fullName evidence="2">Hypothetical_protein</fullName>
    </submittedName>
</protein>
<name>A0AA86UFJ8_9EUKA</name>
<reference evidence="1" key="1">
    <citation type="submission" date="2023-06" db="EMBL/GenBank/DDBJ databases">
        <authorList>
            <person name="Kurt Z."/>
        </authorList>
    </citation>
    <scope>NUCLEOTIDE SEQUENCE</scope>
</reference>
<organism evidence="1">
    <name type="scientific">Hexamita inflata</name>
    <dbReference type="NCBI Taxonomy" id="28002"/>
    <lineage>
        <taxon>Eukaryota</taxon>
        <taxon>Metamonada</taxon>
        <taxon>Diplomonadida</taxon>
        <taxon>Hexamitidae</taxon>
        <taxon>Hexamitinae</taxon>
        <taxon>Hexamita</taxon>
    </lineage>
</organism>
<proteinExistence type="predicted"/>
<dbReference type="EMBL" id="CAXDID020000072">
    <property type="protein sequence ID" value="CAL6015167.1"/>
    <property type="molecule type" value="Genomic_DNA"/>
</dbReference>